<sequence>MTNIEASFLRGFLMEFNDESFCKVSIGSNENISDKNHKNLNIILRNKKINLYIASR</sequence>
<reference evidence="1" key="1">
    <citation type="submission" date="2022-10" db="EMBL/GenBank/DDBJ databases">
        <title>Chryseobacterium sp. nov., a novel bacterial species.</title>
        <authorList>
            <person name="Cao Y."/>
        </authorList>
    </citation>
    <scope>NUCLEOTIDE SEQUENCE</scope>
    <source>
        <strain evidence="1">CCTCC AB2015118</strain>
    </source>
</reference>
<evidence type="ECO:0000313" key="1">
    <source>
        <dbReference type="EMBL" id="MCX8524053.1"/>
    </source>
</evidence>
<accession>A0ABT3XRS6</accession>
<organism evidence="1 2">
    <name type="scientific">Chryseobacterium formosus</name>
    <dbReference type="NCBI Taxonomy" id="1537363"/>
    <lineage>
        <taxon>Bacteria</taxon>
        <taxon>Pseudomonadati</taxon>
        <taxon>Bacteroidota</taxon>
        <taxon>Flavobacteriia</taxon>
        <taxon>Flavobacteriales</taxon>
        <taxon>Weeksellaceae</taxon>
        <taxon>Chryseobacterium group</taxon>
        <taxon>Chryseobacterium</taxon>
    </lineage>
</organism>
<name>A0ABT3XRS6_9FLAO</name>
<gene>
    <name evidence="1" type="ORF">OF897_08960</name>
</gene>
<proteinExistence type="predicted"/>
<comment type="caution">
    <text evidence="1">The sequence shown here is derived from an EMBL/GenBank/DDBJ whole genome shotgun (WGS) entry which is preliminary data.</text>
</comment>
<dbReference type="EMBL" id="JAOVZW010000010">
    <property type="protein sequence ID" value="MCX8524053.1"/>
    <property type="molecule type" value="Genomic_DNA"/>
</dbReference>
<dbReference type="Proteomes" id="UP001073122">
    <property type="component" value="Unassembled WGS sequence"/>
</dbReference>
<evidence type="ECO:0000313" key="2">
    <source>
        <dbReference type="Proteomes" id="UP001073122"/>
    </source>
</evidence>
<dbReference type="RefSeq" id="WP_267265356.1">
    <property type="nucleotide sequence ID" value="NZ_JAOVZW010000010.1"/>
</dbReference>
<protein>
    <submittedName>
        <fullName evidence="1">Uncharacterized protein</fullName>
    </submittedName>
</protein>
<keyword evidence="2" id="KW-1185">Reference proteome</keyword>